<feature type="compositionally biased region" description="Low complexity" evidence="1">
    <location>
        <begin position="221"/>
        <end position="231"/>
    </location>
</feature>
<protein>
    <submittedName>
        <fullName evidence="3">8976_t:CDS:1</fullName>
    </submittedName>
</protein>
<feature type="compositionally biased region" description="Basic residues" evidence="1">
    <location>
        <begin position="232"/>
        <end position="243"/>
    </location>
</feature>
<evidence type="ECO:0000313" key="4">
    <source>
        <dbReference type="Proteomes" id="UP000789739"/>
    </source>
</evidence>
<feature type="compositionally biased region" description="Polar residues" evidence="1">
    <location>
        <begin position="69"/>
        <end position="81"/>
    </location>
</feature>
<feature type="compositionally biased region" description="Polar residues" evidence="1">
    <location>
        <begin position="187"/>
        <end position="197"/>
    </location>
</feature>
<evidence type="ECO:0000256" key="1">
    <source>
        <dbReference type="SAM" id="MobiDB-lite"/>
    </source>
</evidence>
<dbReference type="OrthoDB" id="428577at2759"/>
<comment type="caution">
    <text evidence="3">The sequence shown here is derived from an EMBL/GenBank/DDBJ whole genome shotgun (WGS) entry which is preliminary data.</text>
</comment>
<name>A0A9N9FAM5_9GLOM</name>
<feature type="compositionally biased region" description="Basic and acidic residues" evidence="1">
    <location>
        <begin position="164"/>
        <end position="177"/>
    </location>
</feature>
<dbReference type="EMBL" id="CAJVPI010000344">
    <property type="protein sequence ID" value="CAG8522307.1"/>
    <property type="molecule type" value="Genomic_DNA"/>
</dbReference>
<keyword evidence="4" id="KW-1185">Reference proteome</keyword>
<dbReference type="InterPro" id="IPR022210">
    <property type="entry name" value="TF_GCR1-like"/>
</dbReference>
<organism evidence="3 4">
    <name type="scientific">Paraglomus brasilianum</name>
    <dbReference type="NCBI Taxonomy" id="144538"/>
    <lineage>
        <taxon>Eukaryota</taxon>
        <taxon>Fungi</taxon>
        <taxon>Fungi incertae sedis</taxon>
        <taxon>Mucoromycota</taxon>
        <taxon>Glomeromycotina</taxon>
        <taxon>Glomeromycetes</taxon>
        <taxon>Paraglomerales</taxon>
        <taxon>Paraglomeraceae</taxon>
        <taxon>Paraglomus</taxon>
    </lineage>
</organism>
<dbReference type="Proteomes" id="UP000789739">
    <property type="component" value="Unassembled WGS sequence"/>
</dbReference>
<feature type="region of interest" description="Disordered" evidence="1">
    <location>
        <begin position="269"/>
        <end position="292"/>
    </location>
</feature>
<feature type="compositionally biased region" description="Low complexity" evidence="1">
    <location>
        <begin position="269"/>
        <end position="283"/>
    </location>
</feature>
<reference evidence="3" key="1">
    <citation type="submission" date="2021-06" db="EMBL/GenBank/DDBJ databases">
        <authorList>
            <person name="Kallberg Y."/>
            <person name="Tangrot J."/>
            <person name="Rosling A."/>
        </authorList>
    </citation>
    <scope>NUCLEOTIDE SEQUENCE</scope>
    <source>
        <strain evidence="3">BR232B</strain>
    </source>
</reference>
<dbReference type="Pfam" id="PF12550">
    <property type="entry name" value="GCR1_C"/>
    <property type="match status" value="1"/>
</dbReference>
<evidence type="ECO:0000313" key="3">
    <source>
        <dbReference type="EMBL" id="CAG8522307.1"/>
    </source>
</evidence>
<feature type="domain" description="Transcription activator GCR1-like" evidence="2">
    <location>
        <begin position="386"/>
        <end position="453"/>
    </location>
</feature>
<accession>A0A9N9FAM5</accession>
<evidence type="ECO:0000259" key="2">
    <source>
        <dbReference type="Pfam" id="PF12550"/>
    </source>
</evidence>
<proteinExistence type="predicted"/>
<sequence length="470" mass="51925">MDQQQEQTATLGALRNLIEAQRPTGDVKTVTTSETTITIKLTTVTVATSTATYGNTYINTDIQPAKITTTSTESSQVSAQRQPPKESVVPGPINVDELLRNISSQNYRTGPDPKPPELESIPKPPELESTSHDNNTRDLENSNKDRNNEAADKAHIQAPSPPESNKDRNNEAADKAHIQAPSPPESNTPVNAQNVVTSSSGSLSSESRLETPTDVPSLPTRRQSNLPNNSNRNKRRRTSKTVSRKSNDNIKPNSDALISAYHQSLIPQNFSSPQEQQPSPHSSLHTPPQGQYLNNRVKQHNLDAQSPTLRNSVPSQSPVLILPRNPVFRTPEMHNEKAVIDGSPSITPSPANHWSSSINTTTFTNASPSPTPVARPRLPDVIETISVRELYYEWFNGINGNPSIQSLIEAYGTKWTKENTTTLTKRKKILTEIMNRQKEVGLEAAIDELEKMRNGRSLSWLVDQFGVKRK</sequence>
<dbReference type="AlphaFoldDB" id="A0A9N9FAM5"/>
<feature type="compositionally biased region" description="Basic and acidic residues" evidence="1">
    <location>
        <begin position="125"/>
        <end position="155"/>
    </location>
</feature>
<feature type="region of interest" description="Disordered" evidence="1">
    <location>
        <begin position="104"/>
        <end position="253"/>
    </location>
</feature>
<gene>
    <name evidence="3" type="ORF">PBRASI_LOCUS3690</name>
</gene>
<feature type="region of interest" description="Disordered" evidence="1">
    <location>
        <begin position="69"/>
        <end position="92"/>
    </location>
</feature>